<sequence>MPITRHVPAEIWKTVFEIVVHSTSSKYSLIFQHDMLNRARIFGAPSLILSQVSPLWRAIMMNLPSLWSSVSIEFVGVSRSFVRLLTLYLTNSGQHPLILRITRELRHTLPPLSEEGVAAWKALSPHLNRCEELYLGVCSHFEFPPIHDLSFPNLLVLDEEEEAMSYPLWFWKAVEAAPRLSRARINAFNPFRTLPYHQLTSLEVVYCGKGDAQGVLELLPTCHRLLSLEINQLDGNGDEVFVVPPRTIEVPTLQRLSISNCTYKPPQTVNPMFSAFCQLSLPALTDLDMSCHYWPPALHTLLERSSASVKKVKLNLGPKGITDYRHPFSVIPSFSCLTHLELSLCPFDFPATVLAEMLLELQTGRDSDQPLILPQLTHLLLDASPQTLTQPVGDGLVQLVRSRRLASHPLKITTINLTNLPGSPTHLEPAIAERVRALEDAGFDVTIDEYPCW</sequence>
<evidence type="ECO:0000313" key="1">
    <source>
        <dbReference type="EMBL" id="KAL0062500.1"/>
    </source>
</evidence>
<dbReference type="Gene3D" id="3.80.10.10">
    <property type="entry name" value="Ribonuclease Inhibitor"/>
    <property type="match status" value="1"/>
</dbReference>
<evidence type="ECO:0008006" key="3">
    <source>
        <dbReference type="Google" id="ProtNLM"/>
    </source>
</evidence>
<keyword evidence="2" id="KW-1185">Reference proteome</keyword>
<dbReference type="InterPro" id="IPR032675">
    <property type="entry name" value="LRR_dom_sf"/>
</dbReference>
<protein>
    <recommendedName>
        <fullName evidence="3">F-box domain-containing protein</fullName>
    </recommendedName>
</protein>
<reference evidence="1 2" key="1">
    <citation type="submission" date="2024-05" db="EMBL/GenBank/DDBJ databases">
        <title>A draft genome resource for the thread blight pathogen Marasmius tenuissimus strain MS-2.</title>
        <authorList>
            <person name="Yulfo-Soto G.E."/>
            <person name="Baruah I.K."/>
            <person name="Amoako-Attah I."/>
            <person name="Bukari Y."/>
            <person name="Meinhardt L.W."/>
            <person name="Bailey B.A."/>
            <person name="Cohen S.P."/>
        </authorList>
    </citation>
    <scope>NUCLEOTIDE SEQUENCE [LARGE SCALE GENOMIC DNA]</scope>
    <source>
        <strain evidence="1 2">MS-2</strain>
    </source>
</reference>
<dbReference type="SUPFAM" id="SSF52047">
    <property type="entry name" value="RNI-like"/>
    <property type="match status" value="1"/>
</dbReference>
<name>A0ABR2ZMG1_9AGAR</name>
<gene>
    <name evidence="1" type="ORF">AAF712_010633</name>
</gene>
<dbReference type="Proteomes" id="UP001437256">
    <property type="component" value="Unassembled WGS sequence"/>
</dbReference>
<accession>A0ABR2ZMG1</accession>
<evidence type="ECO:0000313" key="2">
    <source>
        <dbReference type="Proteomes" id="UP001437256"/>
    </source>
</evidence>
<proteinExistence type="predicted"/>
<organism evidence="1 2">
    <name type="scientific">Marasmius tenuissimus</name>
    <dbReference type="NCBI Taxonomy" id="585030"/>
    <lineage>
        <taxon>Eukaryota</taxon>
        <taxon>Fungi</taxon>
        <taxon>Dikarya</taxon>
        <taxon>Basidiomycota</taxon>
        <taxon>Agaricomycotina</taxon>
        <taxon>Agaricomycetes</taxon>
        <taxon>Agaricomycetidae</taxon>
        <taxon>Agaricales</taxon>
        <taxon>Marasmiineae</taxon>
        <taxon>Marasmiaceae</taxon>
        <taxon>Marasmius</taxon>
    </lineage>
</organism>
<dbReference type="EMBL" id="JBBXMP010000103">
    <property type="protein sequence ID" value="KAL0062500.1"/>
    <property type="molecule type" value="Genomic_DNA"/>
</dbReference>
<comment type="caution">
    <text evidence="1">The sequence shown here is derived from an EMBL/GenBank/DDBJ whole genome shotgun (WGS) entry which is preliminary data.</text>
</comment>